<evidence type="ECO:0000256" key="2">
    <source>
        <dbReference type="ARBA" id="ARBA00022723"/>
    </source>
</evidence>
<keyword evidence="6" id="KW-1185">Reference proteome</keyword>
<comment type="cofactor">
    <cofactor evidence="4">
        <name>Mg(2+)</name>
        <dbReference type="ChEBI" id="CHEBI:18420"/>
    </cofactor>
</comment>
<evidence type="ECO:0000256" key="3">
    <source>
        <dbReference type="ARBA" id="ARBA00022842"/>
    </source>
</evidence>
<gene>
    <name evidence="5" type="ORF">SBAD_LOCUS8151</name>
</gene>
<dbReference type="GO" id="GO:0046872">
    <property type="term" value="F:metal ion binding"/>
    <property type="evidence" value="ECO:0007669"/>
    <property type="project" value="UniProtKB-KW"/>
</dbReference>
<dbReference type="GO" id="GO:0007165">
    <property type="term" value="P:signal transduction"/>
    <property type="evidence" value="ECO:0007669"/>
    <property type="project" value="TreeGrafter"/>
</dbReference>
<dbReference type="PANTHER" id="PTHR20854">
    <property type="entry name" value="INOSITOL MONOPHOSPHATASE"/>
    <property type="match status" value="1"/>
</dbReference>
<dbReference type="InterPro" id="IPR000760">
    <property type="entry name" value="Inositol_monophosphatase-like"/>
</dbReference>
<dbReference type="GO" id="GO:0006020">
    <property type="term" value="P:inositol metabolic process"/>
    <property type="evidence" value="ECO:0007669"/>
    <property type="project" value="TreeGrafter"/>
</dbReference>
<keyword evidence="2 4" id="KW-0479">Metal-binding</keyword>
<dbReference type="SUPFAM" id="SSF56655">
    <property type="entry name" value="Carbohydrate phosphatase"/>
    <property type="match status" value="1"/>
</dbReference>
<dbReference type="PROSITE" id="PS00630">
    <property type="entry name" value="IMP_2"/>
    <property type="match status" value="1"/>
</dbReference>
<evidence type="ECO:0000256" key="1">
    <source>
        <dbReference type="ARBA" id="ARBA00009759"/>
    </source>
</evidence>
<evidence type="ECO:0000313" key="5">
    <source>
        <dbReference type="EMBL" id="VDP15523.1"/>
    </source>
</evidence>
<name>A0A183IX04_9BILA</name>
<evidence type="ECO:0000313" key="7">
    <source>
        <dbReference type="WBParaSite" id="SBAD_0000845201-mRNA-1"/>
    </source>
</evidence>
<dbReference type="AlphaFoldDB" id="A0A183IX04"/>
<evidence type="ECO:0000313" key="6">
    <source>
        <dbReference type="Proteomes" id="UP000270296"/>
    </source>
</evidence>
<dbReference type="InterPro" id="IPR020550">
    <property type="entry name" value="Inositol_monophosphatase_CS"/>
</dbReference>
<dbReference type="GO" id="GO:0008934">
    <property type="term" value="F:inositol monophosphate 1-phosphatase activity"/>
    <property type="evidence" value="ECO:0007669"/>
    <property type="project" value="TreeGrafter"/>
</dbReference>
<dbReference type="WBParaSite" id="SBAD_0000845201-mRNA-1">
    <property type="protein sequence ID" value="SBAD_0000845201-mRNA-1"/>
    <property type="gene ID" value="SBAD_0000845201"/>
</dbReference>
<dbReference type="Proteomes" id="UP000270296">
    <property type="component" value="Unassembled WGS sequence"/>
</dbReference>
<dbReference type="OrthoDB" id="10254945at2759"/>
<feature type="binding site" evidence="4">
    <location>
        <position position="21"/>
    </location>
    <ligand>
        <name>Mg(2+)</name>
        <dbReference type="ChEBI" id="CHEBI:18420"/>
        <label>1</label>
        <note>catalytic</note>
    </ligand>
</feature>
<organism evidence="7">
    <name type="scientific">Soboliphyme baturini</name>
    <dbReference type="NCBI Taxonomy" id="241478"/>
    <lineage>
        <taxon>Eukaryota</taxon>
        <taxon>Metazoa</taxon>
        <taxon>Ecdysozoa</taxon>
        <taxon>Nematoda</taxon>
        <taxon>Enoplea</taxon>
        <taxon>Dorylaimia</taxon>
        <taxon>Dioctophymatida</taxon>
        <taxon>Dioctophymatoidea</taxon>
        <taxon>Soboliphymatidae</taxon>
        <taxon>Soboliphyme</taxon>
    </lineage>
</organism>
<evidence type="ECO:0000256" key="4">
    <source>
        <dbReference type="PIRSR" id="PIRSR600760-2"/>
    </source>
</evidence>
<dbReference type="Gene3D" id="3.40.190.80">
    <property type="match status" value="1"/>
</dbReference>
<dbReference type="EMBL" id="UZAM01011308">
    <property type="protein sequence ID" value="VDP15523.1"/>
    <property type="molecule type" value="Genomic_DNA"/>
</dbReference>
<dbReference type="GO" id="GO:0046854">
    <property type="term" value="P:phosphatidylinositol phosphate biosynthetic process"/>
    <property type="evidence" value="ECO:0007669"/>
    <property type="project" value="InterPro"/>
</dbReference>
<dbReference type="PANTHER" id="PTHR20854:SF4">
    <property type="entry name" value="INOSITOL-1-MONOPHOSPHATASE-RELATED"/>
    <property type="match status" value="1"/>
</dbReference>
<comment type="similarity">
    <text evidence="1">Belongs to the inositol monophosphatase superfamily.</text>
</comment>
<reference evidence="7" key="1">
    <citation type="submission" date="2016-06" db="UniProtKB">
        <authorList>
            <consortium name="WormBaseParasite"/>
        </authorList>
    </citation>
    <scope>IDENTIFICATION</scope>
</reference>
<keyword evidence="3 4" id="KW-0460">Magnesium</keyword>
<proteinExistence type="inferred from homology"/>
<sequence>MCYVAQGSADAYLEFGIHCWDIAAALVIVQEAGGFVCDITALYNTEKQEKMKSQKTAHYSALPIKEWQMNESVLHSPSTRKLRERGF</sequence>
<dbReference type="Pfam" id="PF00459">
    <property type="entry name" value="Inositol_P"/>
    <property type="match status" value="1"/>
</dbReference>
<protein>
    <submittedName>
        <fullName evidence="7">Inositol monophosphatase</fullName>
    </submittedName>
</protein>
<accession>A0A183IX04</accession>
<reference evidence="5 6" key="2">
    <citation type="submission" date="2018-11" db="EMBL/GenBank/DDBJ databases">
        <authorList>
            <consortium name="Pathogen Informatics"/>
        </authorList>
    </citation>
    <scope>NUCLEOTIDE SEQUENCE [LARGE SCALE GENOMIC DNA]</scope>
</reference>